<name>R8BUU1_PHAM7</name>
<dbReference type="OrthoDB" id="2015992at2759"/>
<dbReference type="eggNOG" id="KOG3093">
    <property type="taxonomic scope" value="Eukaryota"/>
</dbReference>
<dbReference type="InterPro" id="IPR037171">
    <property type="entry name" value="NagB/RpiA_transferase-like"/>
</dbReference>
<evidence type="ECO:0000256" key="1">
    <source>
        <dbReference type="ARBA" id="ARBA00010638"/>
    </source>
</evidence>
<dbReference type="AlphaFoldDB" id="R8BUU1"/>
<evidence type="ECO:0000256" key="3">
    <source>
        <dbReference type="ARBA" id="ARBA00022840"/>
    </source>
</evidence>
<dbReference type="PANTHER" id="PTHR23407">
    <property type="entry name" value="ATPASE INHIBITOR/5-FORMYLTETRAHYDROFOLATE CYCLO-LIGASE"/>
    <property type="match status" value="1"/>
</dbReference>
<evidence type="ECO:0000313" key="6">
    <source>
        <dbReference type="EMBL" id="EOO03136.1"/>
    </source>
</evidence>
<dbReference type="Pfam" id="PF01812">
    <property type="entry name" value="5-FTHF_cyc-lig"/>
    <property type="match status" value="1"/>
</dbReference>
<dbReference type="RefSeq" id="XP_007912151.1">
    <property type="nucleotide sequence ID" value="XM_007913960.1"/>
</dbReference>
<evidence type="ECO:0000313" key="7">
    <source>
        <dbReference type="Proteomes" id="UP000014074"/>
    </source>
</evidence>
<evidence type="ECO:0000256" key="4">
    <source>
        <dbReference type="ARBA" id="ARBA00036539"/>
    </source>
</evidence>
<dbReference type="GeneID" id="19321520"/>
<comment type="catalytic activity">
    <reaction evidence="4">
        <text>(6S)-5-formyl-5,6,7,8-tetrahydrofolate + ATP = (6R)-5,10-methenyltetrahydrofolate + ADP + phosphate</text>
        <dbReference type="Rhea" id="RHEA:10488"/>
        <dbReference type="ChEBI" id="CHEBI:30616"/>
        <dbReference type="ChEBI" id="CHEBI:43474"/>
        <dbReference type="ChEBI" id="CHEBI:57455"/>
        <dbReference type="ChEBI" id="CHEBI:57457"/>
        <dbReference type="ChEBI" id="CHEBI:456216"/>
        <dbReference type="EC" id="6.3.3.2"/>
    </reaction>
</comment>
<gene>
    <name evidence="6" type="ORF">UCRPA7_1379</name>
</gene>
<dbReference type="PANTHER" id="PTHR23407:SF1">
    <property type="entry name" value="5-FORMYLTETRAHYDROFOLATE CYCLO-LIGASE"/>
    <property type="match status" value="1"/>
</dbReference>
<sequence>MSAEEDIMMNLPLYAAKQQLRAVIKQRLALLSSEAILDQSCTIFHSLQGFKPYQDAQSVSIFLSMPAAEVQTDAIVKHALSAGKQVYVPYLHKNPVPSADTPARVMDMVRLRDVPDYESLKRDKWGIPSIDPGTVHERRRILGGPDAHKSDQATLDLILMPGVAFDIDPENGGVRRLGHGKGFYDYFLHRYALKASSLQPPASRILLYGLGLTEQYLSESADESVPVGPYDQPLDGLLLGNGDVKTVPPPEVD</sequence>
<organism evidence="6 7">
    <name type="scientific">Phaeoacremonium minimum (strain UCR-PA7)</name>
    <name type="common">Esca disease fungus</name>
    <name type="synonym">Togninia minima</name>
    <dbReference type="NCBI Taxonomy" id="1286976"/>
    <lineage>
        <taxon>Eukaryota</taxon>
        <taxon>Fungi</taxon>
        <taxon>Dikarya</taxon>
        <taxon>Ascomycota</taxon>
        <taxon>Pezizomycotina</taxon>
        <taxon>Sordariomycetes</taxon>
        <taxon>Sordariomycetidae</taxon>
        <taxon>Togniniales</taxon>
        <taxon>Togniniaceae</taxon>
        <taxon>Phaeoacremonium</taxon>
    </lineage>
</organism>
<dbReference type="EMBL" id="KB932857">
    <property type="protein sequence ID" value="EOO03136.1"/>
    <property type="molecule type" value="Genomic_DNA"/>
</dbReference>
<comment type="similarity">
    <text evidence="1">Belongs to the 5-formyltetrahydrofolate cyclo-ligase family.</text>
</comment>
<dbReference type="GO" id="GO:0005739">
    <property type="term" value="C:mitochondrion"/>
    <property type="evidence" value="ECO:0007669"/>
    <property type="project" value="TreeGrafter"/>
</dbReference>
<dbReference type="GO" id="GO:0005524">
    <property type="term" value="F:ATP binding"/>
    <property type="evidence" value="ECO:0007669"/>
    <property type="project" value="UniProtKB-KW"/>
</dbReference>
<dbReference type="GO" id="GO:0035999">
    <property type="term" value="P:tetrahydrofolate interconversion"/>
    <property type="evidence" value="ECO:0007669"/>
    <property type="project" value="TreeGrafter"/>
</dbReference>
<dbReference type="Gene3D" id="3.40.50.10420">
    <property type="entry name" value="NagB/RpiA/CoA transferase-like"/>
    <property type="match status" value="1"/>
</dbReference>
<proteinExistence type="inferred from homology"/>
<protein>
    <recommendedName>
        <fullName evidence="5">5-formyltetrahydrofolate cyclo-ligase</fullName>
        <ecNumber evidence="5">6.3.3.2</ecNumber>
    </recommendedName>
</protein>
<keyword evidence="7" id="KW-1185">Reference proteome</keyword>
<dbReference type="InterPro" id="IPR024185">
    <property type="entry name" value="FTHF_cligase-like_sf"/>
</dbReference>
<dbReference type="Proteomes" id="UP000014074">
    <property type="component" value="Unassembled WGS sequence"/>
</dbReference>
<dbReference type="GO" id="GO:0030272">
    <property type="term" value="F:5-formyltetrahydrofolate cyclo-ligase activity"/>
    <property type="evidence" value="ECO:0007669"/>
    <property type="project" value="UniProtKB-EC"/>
</dbReference>
<dbReference type="InterPro" id="IPR002698">
    <property type="entry name" value="FTHF_cligase"/>
</dbReference>
<accession>R8BUU1</accession>
<dbReference type="KEGG" id="tmn:UCRPA7_1379"/>
<keyword evidence="2" id="KW-0547">Nucleotide-binding</keyword>
<dbReference type="EC" id="6.3.3.2" evidence="5"/>
<reference evidence="7" key="1">
    <citation type="journal article" date="2013" name="Genome Announc.">
        <title>Draft genome sequence of the ascomycete Phaeoacremonium aleophilum strain UCR-PA7, a causal agent of the esca disease complex in grapevines.</title>
        <authorList>
            <person name="Blanco-Ulate B."/>
            <person name="Rolshausen P."/>
            <person name="Cantu D."/>
        </authorList>
    </citation>
    <scope>NUCLEOTIDE SEQUENCE [LARGE SCALE GENOMIC DNA]</scope>
    <source>
        <strain evidence="7">UCR-PA7</strain>
    </source>
</reference>
<dbReference type="HOGENOM" id="CLU_066245_2_1_1"/>
<keyword evidence="3" id="KW-0067">ATP-binding</keyword>
<evidence type="ECO:0000256" key="5">
    <source>
        <dbReference type="ARBA" id="ARBA00038966"/>
    </source>
</evidence>
<dbReference type="GO" id="GO:0009396">
    <property type="term" value="P:folic acid-containing compound biosynthetic process"/>
    <property type="evidence" value="ECO:0007669"/>
    <property type="project" value="TreeGrafter"/>
</dbReference>
<keyword evidence="6" id="KW-0436">Ligase</keyword>
<dbReference type="SUPFAM" id="SSF100950">
    <property type="entry name" value="NagB/RpiA/CoA transferase-like"/>
    <property type="match status" value="1"/>
</dbReference>
<evidence type="ECO:0000256" key="2">
    <source>
        <dbReference type="ARBA" id="ARBA00022741"/>
    </source>
</evidence>